<dbReference type="Proteomes" id="UP001058860">
    <property type="component" value="Chromosome"/>
</dbReference>
<organism evidence="6 7">
    <name type="scientific">Svornostia abyssi</name>
    <dbReference type="NCBI Taxonomy" id="2898438"/>
    <lineage>
        <taxon>Bacteria</taxon>
        <taxon>Bacillati</taxon>
        <taxon>Actinomycetota</taxon>
        <taxon>Thermoleophilia</taxon>
        <taxon>Solirubrobacterales</taxon>
        <taxon>Baekduiaceae</taxon>
        <taxon>Svornostia</taxon>
    </lineage>
</organism>
<dbReference type="PRINTS" id="PR00455">
    <property type="entry name" value="HTHTETR"/>
</dbReference>
<evidence type="ECO:0000313" key="7">
    <source>
        <dbReference type="Proteomes" id="UP001058860"/>
    </source>
</evidence>
<feature type="DNA-binding region" description="H-T-H motif" evidence="4">
    <location>
        <begin position="33"/>
        <end position="52"/>
    </location>
</feature>
<dbReference type="InterPro" id="IPR009057">
    <property type="entry name" value="Homeodomain-like_sf"/>
</dbReference>
<gene>
    <name evidence="6" type="ORF">LRS13_23350</name>
</gene>
<protein>
    <submittedName>
        <fullName evidence="6">TetR/AcrR family transcriptional regulator</fullName>
    </submittedName>
</protein>
<sequence>MGAPDRRPAGENSDRILRAARTVFGSQGYEQATMDAIAAEAGVTKPTVYARYPSKAALYADLVHYDGERLLDHLLQASYEFGATSAEAAVSAGLRAYFGFFTDNPGTHEVLFSASRGGEAGQVVADVNEQAIRRVATIALAIADRHGRELTRPQARTLAATLLGAAQGAFAAQRREPEVSSAEAQAIARGVLVTGVQALAEHGP</sequence>
<reference evidence="7" key="1">
    <citation type="submission" date="2021-11" db="EMBL/GenBank/DDBJ databases">
        <title>Cultivation dependent microbiological survey of springs from the worlds oldest radium mine currently devoted to the extraction of radon-saturated water.</title>
        <authorList>
            <person name="Kapinusova G."/>
            <person name="Smrhova T."/>
            <person name="Strejcek M."/>
            <person name="Suman J."/>
            <person name="Jani K."/>
            <person name="Pajer P."/>
            <person name="Uhlik O."/>
        </authorList>
    </citation>
    <scope>NUCLEOTIDE SEQUENCE [LARGE SCALE GENOMIC DNA]</scope>
    <source>
        <strain evidence="7">J379</strain>
    </source>
</reference>
<dbReference type="InterPro" id="IPR001647">
    <property type="entry name" value="HTH_TetR"/>
</dbReference>
<dbReference type="Pfam" id="PF00440">
    <property type="entry name" value="TetR_N"/>
    <property type="match status" value="1"/>
</dbReference>
<evidence type="ECO:0000256" key="1">
    <source>
        <dbReference type="ARBA" id="ARBA00023015"/>
    </source>
</evidence>
<keyword evidence="7" id="KW-1185">Reference proteome</keyword>
<feature type="domain" description="HTH tetR-type" evidence="5">
    <location>
        <begin position="10"/>
        <end position="70"/>
    </location>
</feature>
<keyword evidence="2 4" id="KW-0238">DNA-binding</keyword>
<evidence type="ECO:0000256" key="3">
    <source>
        <dbReference type="ARBA" id="ARBA00023163"/>
    </source>
</evidence>
<proteinExistence type="predicted"/>
<evidence type="ECO:0000259" key="5">
    <source>
        <dbReference type="PROSITE" id="PS50977"/>
    </source>
</evidence>
<keyword evidence="1" id="KW-0805">Transcription regulation</keyword>
<dbReference type="PANTHER" id="PTHR30055">
    <property type="entry name" value="HTH-TYPE TRANSCRIPTIONAL REGULATOR RUTR"/>
    <property type="match status" value="1"/>
</dbReference>
<evidence type="ECO:0000256" key="4">
    <source>
        <dbReference type="PROSITE-ProRule" id="PRU00335"/>
    </source>
</evidence>
<evidence type="ECO:0000256" key="2">
    <source>
        <dbReference type="ARBA" id="ARBA00023125"/>
    </source>
</evidence>
<dbReference type="SUPFAM" id="SSF46689">
    <property type="entry name" value="Homeodomain-like"/>
    <property type="match status" value="1"/>
</dbReference>
<evidence type="ECO:0000313" key="6">
    <source>
        <dbReference type="EMBL" id="UUY03571.1"/>
    </source>
</evidence>
<name>A0ABY5PFV3_9ACTN</name>
<dbReference type="RefSeq" id="WP_353864073.1">
    <property type="nucleotide sequence ID" value="NZ_CP088295.1"/>
</dbReference>
<keyword evidence="3" id="KW-0804">Transcription</keyword>
<accession>A0ABY5PFV3</accession>
<dbReference type="Gene3D" id="1.10.357.10">
    <property type="entry name" value="Tetracycline Repressor, domain 2"/>
    <property type="match status" value="1"/>
</dbReference>
<dbReference type="InterPro" id="IPR050109">
    <property type="entry name" value="HTH-type_TetR-like_transc_reg"/>
</dbReference>
<dbReference type="EMBL" id="CP088295">
    <property type="protein sequence ID" value="UUY03571.1"/>
    <property type="molecule type" value="Genomic_DNA"/>
</dbReference>
<dbReference type="PROSITE" id="PS50977">
    <property type="entry name" value="HTH_TETR_2"/>
    <property type="match status" value="1"/>
</dbReference>
<dbReference type="SUPFAM" id="SSF48498">
    <property type="entry name" value="Tetracyclin repressor-like, C-terminal domain"/>
    <property type="match status" value="1"/>
</dbReference>
<dbReference type="PANTHER" id="PTHR30055:SF234">
    <property type="entry name" value="HTH-TYPE TRANSCRIPTIONAL REGULATOR BETI"/>
    <property type="match status" value="1"/>
</dbReference>
<dbReference type="InterPro" id="IPR036271">
    <property type="entry name" value="Tet_transcr_reg_TetR-rel_C_sf"/>
</dbReference>